<keyword evidence="2" id="KW-0812">Transmembrane</keyword>
<evidence type="ECO:0000313" key="3">
    <source>
        <dbReference type="EMBL" id="MCY1076386.1"/>
    </source>
</evidence>
<evidence type="ECO:0000256" key="2">
    <source>
        <dbReference type="SAM" id="Phobius"/>
    </source>
</evidence>
<dbReference type="InterPro" id="IPR012902">
    <property type="entry name" value="N_methyl_site"/>
</dbReference>
<evidence type="ECO:0000313" key="4">
    <source>
        <dbReference type="Proteomes" id="UP001207654"/>
    </source>
</evidence>
<dbReference type="EMBL" id="JAPNKA010000001">
    <property type="protein sequence ID" value="MCY1076386.1"/>
    <property type="molecule type" value="Genomic_DNA"/>
</dbReference>
<keyword evidence="2" id="KW-1133">Transmembrane helix</keyword>
<feature type="region of interest" description="Disordered" evidence="1">
    <location>
        <begin position="103"/>
        <end position="143"/>
    </location>
</feature>
<keyword evidence="2" id="KW-0472">Membrane</keyword>
<proteinExistence type="predicted"/>
<feature type="transmembrane region" description="Helical" evidence="2">
    <location>
        <begin position="21"/>
        <end position="45"/>
    </location>
</feature>
<dbReference type="Proteomes" id="UP001207654">
    <property type="component" value="Unassembled WGS sequence"/>
</dbReference>
<dbReference type="RefSeq" id="WP_267535278.1">
    <property type="nucleotide sequence ID" value="NZ_JAPNKA010000001.1"/>
</dbReference>
<accession>A0ABT4A4U7</accession>
<keyword evidence="4" id="KW-1185">Reference proteome</keyword>
<dbReference type="NCBIfam" id="TIGR02532">
    <property type="entry name" value="IV_pilin_GFxxxE"/>
    <property type="match status" value="1"/>
</dbReference>
<gene>
    <name evidence="3" type="ORF">OV287_18075</name>
</gene>
<reference evidence="3 4" key="1">
    <citation type="submission" date="2022-11" db="EMBL/GenBank/DDBJ databases">
        <title>Minimal conservation of predation-associated metabolite biosynthetic gene clusters underscores biosynthetic potential of Myxococcota including descriptions for ten novel species: Archangium lansinium sp. nov., Myxococcus landrumus sp. nov., Nannocystis bai.</title>
        <authorList>
            <person name="Ahearne A."/>
            <person name="Stevens C."/>
            <person name="Phillips K."/>
        </authorList>
    </citation>
    <scope>NUCLEOTIDE SEQUENCE [LARGE SCALE GENOMIC DNA]</scope>
    <source>
        <strain evidence="3 4">MIWBW</strain>
    </source>
</reference>
<sequence>MTGHSRGSIARRRTQERGLTLIEVSIALGIAAVLFAAVTISLGAITGAKARASAAELAGVIRSLYDTAALSGKTCRIVFDLPDPKNEEGTTRYRAECAAGNVTTSRDREDMLKEESRAREDAKRGQTRSDTRRNFTRGSDDLPGLDEILAQEEGRVENAARFSEYTAEEVRPRELPAGVTVSVWTRHQREPAEKGVAYLYFFPQGFTEKAQVYVRQGDNVWTLVVSPLTGKVEIAGEALEVPKS</sequence>
<name>A0ABT4A4U7_9BACT</name>
<comment type="caution">
    <text evidence="3">The sequence shown here is derived from an EMBL/GenBank/DDBJ whole genome shotgun (WGS) entry which is preliminary data.</text>
</comment>
<feature type="compositionally biased region" description="Basic and acidic residues" evidence="1">
    <location>
        <begin position="105"/>
        <end position="133"/>
    </location>
</feature>
<organism evidence="3 4">
    <name type="scientific">Archangium lansingense</name>
    <dbReference type="NCBI Taxonomy" id="2995310"/>
    <lineage>
        <taxon>Bacteria</taxon>
        <taxon>Pseudomonadati</taxon>
        <taxon>Myxococcota</taxon>
        <taxon>Myxococcia</taxon>
        <taxon>Myxococcales</taxon>
        <taxon>Cystobacterineae</taxon>
        <taxon>Archangiaceae</taxon>
        <taxon>Archangium</taxon>
    </lineage>
</organism>
<protein>
    <submittedName>
        <fullName evidence="3">Type II secretion system protein</fullName>
    </submittedName>
</protein>
<dbReference type="InterPro" id="IPR045584">
    <property type="entry name" value="Pilin-like"/>
</dbReference>
<dbReference type="Pfam" id="PF07963">
    <property type="entry name" value="N_methyl"/>
    <property type="match status" value="1"/>
</dbReference>
<dbReference type="SUPFAM" id="SSF54523">
    <property type="entry name" value="Pili subunits"/>
    <property type="match status" value="1"/>
</dbReference>
<evidence type="ECO:0000256" key="1">
    <source>
        <dbReference type="SAM" id="MobiDB-lite"/>
    </source>
</evidence>
<dbReference type="PROSITE" id="PS00409">
    <property type="entry name" value="PROKAR_NTER_METHYL"/>
    <property type="match status" value="1"/>
</dbReference>